<evidence type="ECO:0000259" key="2">
    <source>
        <dbReference type="PROSITE" id="PS50838"/>
    </source>
</evidence>
<sequence>MSQKNKKRVSASQSSQVKGGKTQDVEMDSDEDVSLTQPSSTQLQRSLARLTPAQVDRKMAEVVQFILIKDQKKVPIKRADIVKHVVKEYKNIYNEIMKRVSKTFEQVFGLKLVEIDVKHHCYILINKLEHVEDDNLSLGGSPKTGLLLVILGIIFMRGGVVKESLIWSTLKKLRVEPGERHEDFGDVRKLVVDEFVRQKYLEYVRVPHTDPVEFEFRWGLRAENQVSKKKVLEFFAKVQDQDPKIWASQYKEAEQSGSASELK</sequence>
<organism evidence="3 4">
    <name type="scientific">Acipenser oxyrinchus oxyrinchus</name>
    <dbReference type="NCBI Taxonomy" id="40147"/>
    <lineage>
        <taxon>Eukaryota</taxon>
        <taxon>Metazoa</taxon>
        <taxon>Chordata</taxon>
        <taxon>Craniata</taxon>
        <taxon>Vertebrata</taxon>
        <taxon>Euteleostomi</taxon>
        <taxon>Actinopterygii</taxon>
        <taxon>Chondrostei</taxon>
        <taxon>Acipenseriformes</taxon>
        <taxon>Acipenseridae</taxon>
        <taxon>Acipenser</taxon>
    </lineage>
</organism>
<dbReference type="Proteomes" id="UP001230051">
    <property type="component" value="Unassembled WGS sequence"/>
</dbReference>
<dbReference type="InterPro" id="IPR041899">
    <property type="entry name" value="MAGE_WH2"/>
</dbReference>
<keyword evidence="4" id="KW-1185">Reference proteome</keyword>
<accession>A0AAD8FQP3</accession>
<dbReference type="EMBL" id="JAGXEW010000058">
    <property type="protein sequence ID" value="KAK1150541.1"/>
    <property type="molecule type" value="Genomic_DNA"/>
</dbReference>
<dbReference type="InterPro" id="IPR037445">
    <property type="entry name" value="MAGE"/>
</dbReference>
<dbReference type="SMART" id="SM01373">
    <property type="entry name" value="MAGE"/>
    <property type="match status" value="1"/>
</dbReference>
<dbReference type="Gene3D" id="1.10.10.1210">
    <property type="entry name" value="MAGE homology domain, winged helix WH2 motif"/>
    <property type="match status" value="1"/>
</dbReference>
<dbReference type="Gene3D" id="1.10.10.1200">
    <property type="entry name" value="MAGE homology domain, winged helix WH1 motif"/>
    <property type="match status" value="1"/>
</dbReference>
<feature type="region of interest" description="Disordered" evidence="1">
    <location>
        <begin position="1"/>
        <end position="41"/>
    </location>
</feature>
<dbReference type="PANTHER" id="PTHR11736:SF14">
    <property type="entry name" value="NSE3 HOMOLOG, SMC5-SMC6 COMPLEX COMPONENT"/>
    <property type="match status" value="1"/>
</dbReference>
<dbReference type="GO" id="GO:0005634">
    <property type="term" value="C:nucleus"/>
    <property type="evidence" value="ECO:0007669"/>
    <property type="project" value="TreeGrafter"/>
</dbReference>
<dbReference type="Pfam" id="PF01454">
    <property type="entry name" value="MAGE"/>
    <property type="match status" value="1"/>
</dbReference>
<evidence type="ECO:0000256" key="1">
    <source>
        <dbReference type="SAM" id="MobiDB-lite"/>
    </source>
</evidence>
<name>A0AAD8FQP3_ACIOX</name>
<proteinExistence type="predicted"/>
<reference evidence="3" key="1">
    <citation type="submission" date="2022-02" db="EMBL/GenBank/DDBJ databases">
        <title>Atlantic sturgeon de novo genome assembly.</title>
        <authorList>
            <person name="Stock M."/>
            <person name="Klopp C."/>
            <person name="Guiguen Y."/>
            <person name="Cabau C."/>
            <person name="Parinello H."/>
            <person name="Santidrian Yebra-Pimentel E."/>
            <person name="Kuhl H."/>
            <person name="Dirks R.P."/>
            <person name="Guessner J."/>
            <person name="Wuertz S."/>
            <person name="Du K."/>
            <person name="Schartl M."/>
        </authorList>
    </citation>
    <scope>NUCLEOTIDE SEQUENCE</scope>
    <source>
        <strain evidence="3">STURGEONOMICS-FGT-2020</strain>
        <tissue evidence="3">Whole blood</tissue>
    </source>
</reference>
<feature type="domain" description="MAGE" evidence="2">
    <location>
        <begin position="55"/>
        <end position="253"/>
    </location>
</feature>
<protein>
    <submittedName>
        <fullName evidence="3">Necdin-like 2</fullName>
    </submittedName>
</protein>
<dbReference type="InterPro" id="IPR041898">
    <property type="entry name" value="MAGE_WH1"/>
</dbReference>
<evidence type="ECO:0000313" key="4">
    <source>
        <dbReference type="Proteomes" id="UP001230051"/>
    </source>
</evidence>
<dbReference type="FunFam" id="1.10.10.1210:FF:000001">
    <property type="entry name" value="melanoma-associated antigen D1"/>
    <property type="match status" value="1"/>
</dbReference>
<gene>
    <name evidence="3" type="primary">NSMCE3</name>
    <name evidence="3" type="ORF">AOXY_G33796</name>
</gene>
<dbReference type="AlphaFoldDB" id="A0AAD8FQP3"/>
<dbReference type="PROSITE" id="PS50838">
    <property type="entry name" value="MAGE"/>
    <property type="match status" value="1"/>
</dbReference>
<comment type="caution">
    <text evidence="3">The sequence shown here is derived from an EMBL/GenBank/DDBJ whole genome shotgun (WGS) entry which is preliminary data.</text>
</comment>
<dbReference type="InterPro" id="IPR002190">
    <property type="entry name" value="MHD_dom"/>
</dbReference>
<dbReference type="PANTHER" id="PTHR11736">
    <property type="entry name" value="MELANOMA-ASSOCIATED ANTIGEN MAGE ANTIGEN"/>
    <property type="match status" value="1"/>
</dbReference>
<evidence type="ECO:0000313" key="3">
    <source>
        <dbReference type="EMBL" id="KAK1150541.1"/>
    </source>
</evidence>